<evidence type="ECO:0000259" key="5">
    <source>
        <dbReference type="Pfam" id="PF08450"/>
    </source>
</evidence>
<evidence type="ECO:0000313" key="7">
    <source>
        <dbReference type="Proteomes" id="UP000030152"/>
    </source>
</evidence>
<keyword evidence="7" id="KW-1185">Reference proteome</keyword>
<evidence type="ECO:0000256" key="4">
    <source>
        <dbReference type="SAM" id="SignalP"/>
    </source>
</evidence>
<name>A0A0A2LYG4_9FLAO</name>
<feature type="binding site" evidence="3">
    <location>
        <position position="267"/>
    </location>
    <ligand>
        <name>a divalent metal cation</name>
        <dbReference type="ChEBI" id="CHEBI:60240"/>
    </ligand>
</feature>
<dbReference type="PANTHER" id="PTHR47572">
    <property type="entry name" value="LIPOPROTEIN-RELATED"/>
    <property type="match status" value="1"/>
</dbReference>
<dbReference type="InterPro" id="IPR005511">
    <property type="entry name" value="SMP-30"/>
</dbReference>
<keyword evidence="3" id="KW-0479">Metal-binding</keyword>
<accession>A0A0A2LYG4</accession>
<dbReference type="SUPFAM" id="SSF63829">
    <property type="entry name" value="Calcium-dependent phosphotriesterase"/>
    <property type="match status" value="1"/>
</dbReference>
<keyword evidence="1" id="KW-0378">Hydrolase</keyword>
<dbReference type="STRING" id="1121895.GCA_000378485_00919"/>
<dbReference type="GO" id="GO:0016787">
    <property type="term" value="F:hydrolase activity"/>
    <property type="evidence" value="ECO:0007669"/>
    <property type="project" value="UniProtKB-KW"/>
</dbReference>
<dbReference type="InterPro" id="IPR013658">
    <property type="entry name" value="SGL"/>
</dbReference>
<evidence type="ECO:0000256" key="2">
    <source>
        <dbReference type="PIRSR" id="PIRSR605511-1"/>
    </source>
</evidence>
<evidence type="ECO:0000256" key="1">
    <source>
        <dbReference type="ARBA" id="ARBA00022801"/>
    </source>
</evidence>
<dbReference type="GO" id="GO:0046872">
    <property type="term" value="F:metal ion binding"/>
    <property type="evidence" value="ECO:0007669"/>
    <property type="project" value="UniProtKB-KW"/>
</dbReference>
<dbReference type="EMBL" id="JRLX01000028">
    <property type="protein sequence ID" value="KGO85054.1"/>
    <property type="molecule type" value="Genomic_DNA"/>
</dbReference>
<feature type="binding site" evidence="3">
    <location>
        <position position="211"/>
    </location>
    <ligand>
        <name>a divalent metal cation</name>
        <dbReference type="ChEBI" id="CHEBI:60240"/>
    </ligand>
</feature>
<dbReference type="Proteomes" id="UP000030152">
    <property type="component" value="Unassembled WGS sequence"/>
</dbReference>
<evidence type="ECO:0000256" key="3">
    <source>
        <dbReference type="PIRSR" id="PIRSR605511-2"/>
    </source>
</evidence>
<feature type="binding site" evidence="3">
    <location>
        <position position="155"/>
    </location>
    <ligand>
        <name>substrate</name>
    </ligand>
</feature>
<feature type="active site" description="Proton donor/acceptor" evidence="2">
    <location>
        <position position="267"/>
    </location>
</feature>
<feature type="domain" description="SMP-30/Gluconolactonase/LRE-like region" evidence="5">
    <location>
        <begin position="55"/>
        <end position="320"/>
    </location>
</feature>
<comment type="cofactor">
    <cofactor evidence="3">
        <name>Zn(2+)</name>
        <dbReference type="ChEBI" id="CHEBI:29105"/>
    </cofactor>
    <text evidence="3">Binds 1 divalent metal cation per subunit.</text>
</comment>
<sequence length="333" mass="35932">MKKILFPALILFGAFSAKAQKVYPAMGKIISYDNSFSSIVPADAKVEAIASNIIWAEGPVWVKDGGYLLFSDAPRNTIFKWDDKTGLTEFLKPSGYTGLGQYSDEPGSNGLMVNLAGELVACEHGDRRITKMNFKLGGKIAIADKWQGKRFNSPNDICQHSNGIYFFTDPPYGLPNRENDTANREITQNGVYSVLPDGSVKQIVADLKRPNGIALSPDEKLLYVSQSDGSVPYITAYPVNKDGTVGKGKIFFDFNTVKDKLGNAAADGMKADVNGNIYAGAANGIVVISASGKLLGKIETGVPTSNCAFGDNGYLYITAQHYVCRVKLLSIAK</sequence>
<proteinExistence type="predicted"/>
<feature type="binding site" evidence="3">
    <location>
        <position position="178"/>
    </location>
    <ligand>
        <name>substrate</name>
    </ligand>
</feature>
<organism evidence="6 7">
    <name type="scientific">Flavobacterium rivuli WB 3.3-2 = DSM 21788</name>
    <dbReference type="NCBI Taxonomy" id="1121895"/>
    <lineage>
        <taxon>Bacteria</taxon>
        <taxon>Pseudomonadati</taxon>
        <taxon>Bacteroidota</taxon>
        <taxon>Flavobacteriia</taxon>
        <taxon>Flavobacteriales</taxon>
        <taxon>Flavobacteriaceae</taxon>
        <taxon>Flavobacterium</taxon>
    </lineage>
</organism>
<dbReference type="eggNOG" id="COG3386">
    <property type="taxonomic scope" value="Bacteria"/>
</dbReference>
<dbReference type="Gene3D" id="2.120.10.30">
    <property type="entry name" value="TolB, C-terminal domain"/>
    <property type="match status" value="1"/>
</dbReference>
<keyword evidence="4" id="KW-0732">Signal</keyword>
<dbReference type="OrthoDB" id="241638at2"/>
<feature type="signal peptide" evidence="4">
    <location>
        <begin position="1"/>
        <end position="19"/>
    </location>
</feature>
<feature type="binding site" evidence="3">
    <location>
        <position position="57"/>
    </location>
    <ligand>
        <name>a divalent metal cation</name>
        <dbReference type="ChEBI" id="CHEBI:60240"/>
    </ligand>
</feature>
<dbReference type="InterPro" id="IPR011042">
    <property type="entry name" value="6-blade_b-propeller_TolB-like"/>
</dbReference>
<dbReference type="PANTHER" id="PTHR47572:SF4">
    <property type="entry name" value="LACTONASE DRP35"/>
    <property type="match status" value="1"/>
</dbReference>
<reference evidence="6 7" key="1">
    <citation type="submission" date="2013-09" db="EMBL/GenBank/DDBJ databases">
        <authorList>
            <person name="Zeng Z."/>
            <person name="Chen C."/>
        </authorList>
    </citation>
    <scope>NUCLEOTIDE SEQUENCE [LARGE SCALE GENOMIC DNA]</scope>
    <source>
        <strain evidence="6 7">WB 3.3-2</strain>
    </source>
</reference>
<dbReference type="InterPro" id="IPR051262">
    <property type="entry name" value="SMP-30/CGR1_Lactonase"/>
</dbReference>
<feature type="binding site" evidence="3">
    <location>
        <position position="150"/>
    </location>
    <ligand>
        <name>substrate</name>
    </ligand>
</feature>
<evidence type="ECO:0000313" key="6">
    <source>
        <dbReference type="EMBL" id="KGO85054.1"/>
    </source>
</evidence>
<gene>
    <name evidence="6" type="ORF">Q765_18095</name>
</gene>
<keyword evidence="3" id="KW-0862">Zinc</keyword>
<dbReference type="AlphaFoldDB" id="A0A0A2LYG4"/>
<feature type="chain" id="PRO_5001991601" evidence="4">
    <location>
        <begin position="20"/>
        <end position="333"/>
    </location>
</feature>
<comment type="caution">
    <text evidence="6">The sequence shown here is derived from an EMBL/GenBank/DDBJ whole genome shotgun (WGS) entry which is preliminary data.</text>
</comment>
<dbReference type="RefSeq" id="WP_020212045.1">
    <property type="nucleotide sequence ID" value="NZ_JRLX01000028.1"/>
</dbReference>
<dbReference type="PRINTS" id="PR01790">
    <property type="entry name" value="SMP30FAMILY"/>
</dbReference>
<protein>
    <submittedName>
        <fullName evidence="6">Gluconolactonase</fullName>
    </submittedName>
</protein>
<dbReference type="Pfam" id="PF08450">
    <property type="entry name" value="SGL"/>
    <property type="match status" value="1"/>
</dbReference>